<dbReference type="Pfam" id="PF00072">
    <property type="entry name" value="Response_reg"/>
    <property type="match status" value="1"/>
</dbReference>
<dbReference type="CDD" id="cd00082">
    <property type="entry name" value="HisKA"/>
    <property type="match status" value="1"/>
</dbReference>
<dbReference type="SUPFAM" id="SSF52172">
    <property type="entry name" value="CheY-like"/>
    <property type="match status" value="1"/>
</dbReference>
<comment type="subcellular location">
    <subcellularLocation>
        <location evidence="2">Membrane</location>
        <topology evidence="2">Multi-pass membrane protein</topology>
    </subcellularLocation>
</comment>
<keyword evidence="7 13" id="KW-0812">Transmembrane</keyword>
<feature type="modified residue" description="4-aspartylphosphate" evidence="11">
    <location>
        <position position="638"/>
    </location>
</feature>
<feature type="transmembrane region" description="Helical" evidence="13">
    <location>
        <begin position="153"/>
        <end position="173"/>
    </location>
</feature>
<evidence type="ECO:0000256" key="11">
    <source>
        <dbReference type="PROSITE-ProRule" id="PRU00169"/>
    </source>
</evidence>
<dbReference type="SMART" id="SM00388">
    <property type="entry name" value="HisKA"/>
    <property type="match status" value="1"/>
</dbReference>
<proteinExistence type="inferred from homology"/>
<dbReference type="AlphaFoldDB" id="A0A7S0QZJ4"/>
<dbReference type="InterPro" id="IPR011006">
    <property type="entry name" value="CheY-like_superfamily"/>
</dbReference>
<evidence type="ECO:0000256" key="2">
    <source>
        <dbReference type="ARBA" id="ARBA00004141"/>
    </source>
</evidence>
<feature type="compositionally biased region" description="Basic and acidic residues" evidence="12">
    <location>
        <begin position="562"/>
        <end position="571"/>
    </location>
</feature>
<feature type="transmembrane region" description="Helical" evidence="13">
    <location>
        <begin position="225"/>
        <end position="250"/>
    </location>
</feature>
<evidence type="ECO:0000259" key="14">
    <source>
        <dbReference type="PROSITE" id="PS50109"/>
    </source>
</evidence>
<dbReference type="SMART" id="SM01021">
    <property type="entry name" value="Bac_rhodopsin"/>
    <property type="match status" value="1"/>
</dbReference>
<evidence type="ECO:0000259" key="15">
    <source>
        <dbReference type="PROSITE" id="PS50110"/>
    </source>
</evidence>
<keyword evidence="6" id="KW-0808">Transferase</keyword>
<dbReference type="Pfam" id="PF01036">
    <property type="entry name" value="Bac_rhodopsin"/>
    <property type="match status" value="1"/>
</dbReference>
<dbReference type="PROSITE" id="PS50110">
    <property type="entry name" value="RESPONSE_REGULATORY"/>
    <property type="match status" value="1"/>
</dbReference>
<evidence type="ECO:0000256" key="4">
    <source>
        <dbReference type="ARBA" id="ARBA00012438"/>
    </source>
</evidence>
<dbReference type="InterPro" id="IPR003594">
    <property type="entry name" value="HATPase_dom"/>
</dbReference>
<name>A0A7S0QZJ4_9CRYP</name>
<organism evidence="16">
    <name type="scientific">Cryptomonas curvata</name>
    <dbReference type="NCBI Taxonomy" id="233186"/>
    <lineage>
        <taxon>Eukaryota</taxon>
        <taxon>Cryptophyceae</taxon>
        <taxon>Cryptomonadales</taxon>
        <taxon>Cryptomonadaceae</taxon>
        <taxon>Cryptomonas</taxon>
    </lineage>
</organism>
<feature type="transmembrane region" description="Helical" evidence="13">
    <location>
        <begin position="128"/>
        <end position="146"/>
    </location>
</feature>
<evidence type="ECO:0000256" key="13">
    <source>
        <dbReference type="SAM" id="Phobius"/>
    </source>
</evidence>
<dbReference type="Gene3D" id="3.40.50.2300">
    <property type="match status" value="1"/>
</dbReference>
<dbReference type="Pfam" id="PF00512">
    <property type="entry name" value="HisKA"/>
    <property type="match status" value="1"/>
</dbReference>
<dbReference type="CDD" id="cd17546">
    <property type="entry name" value="REC_hyHK_CKI1_RcsC-like"/>
    <property type="match status" value="1"/>
</dbReference>
<dbReference type="EC" id="2.7.13.3" evidence="4"/>
<dbReference type="CDD" id="cd16922">
    <property type="entry name" value="HATPase_EvgS-ArcB-TorS-like"/>
    <property type="match status" value="1"/>
</dbReference>
<dbReference type="Pfam" id="PF02518">
    <property type="entry name" value="HATPase_c"/>
    <property type="match status" value="1"/>
</dbReference>
<feature type="transmembrane region" description="Helical" evidence="13">
    <location>
        <begin position="89"/>
        <end position="116"/>
    </location>
</feature>
<dbReference type="GO" id="GO:0009927">
    <property type="term" value="F:histidine phosphotransfer kinase activity"/>
    <property type="evidence" value="ECO:0007669"/>
    <property type="project" value="TreeGrafter"/>
</dbReference>
<dbReference type="PANTHER" id="PTHR43047:SF72">
    <property type="entry name" value="OSMOSENSING HISTIDINE PROTEIN KINASE SLN1"/>
    <property type="match status" value="1"/>
</dbReference>
<dbReference type="PANTHER" id="PTHR43047">
    <property type="entry name" value="TWO-COMPONENT HISTIDINE PROTEIN KINASE"/>
    <property type="match status" value="1"/>
</dbReference>
<feature type="transmembrane region" description="Helical" evidence="13">
    <location>
        <begin position="179"/>
        <end position="196"/>
    </location>
</feature>
<evidence type="ECO:0000256" key="3">
    <source>
        <dbReference type="ARBA" id="ARBA00008130"/>
    </source>
</evidence>
<feature type="domain" description="Histidine kinase" evidence="14">
    <location>
        <begin position="314"/>
        <end position="534"/>
    </location>
</feature>
<evidence type="ECO:0000256" key="8">
    <source>
        <dbReference type="ARBA" id="ARBA00022777"/>
    </source>
</evidence>
<dbReference type="Gene3D" id="1.10.287.130">
    <property type="match status" value="1"/>
</dbReference>
<evidence type="ECO:0000313" key="16">
    <source>
        <dbReference type="EMBL" id="CAD8659012.1"/>
    </source>
</evidence>
<gene>
    <name evidence="16" type="ORF">CCUR1050_LOCUS31060</name>
</gene>
<accession>A0A7S0QZJ4</accession>
<dbReference type="InterPro" id="IPR001425">
    <property type="entry name" value="Arc/bac/fun_rhodopsins"/>
</dbReference>
<keyword evidence="5 11" id="KW-0597">Phosphoprotein</keyword>
<dbReference type="InterPro" id="IPR004358">
    <property type="entry name" value="Sig_transdc_His_kin-like_C"/>
</dbReference>
<protein>
    <recommendedName>
        <fullName evidence="4">histidine kinase</fullName>
        <ecNumber evidence="4">2.7.13.3</ecNumber>
    </recommendedName>
</protein>
<dbReference type="FunFam" id="3.30.565.10:FF:000010">
    <property type="entry name" value="Sensor histidine kinase RcsC"/>
    <property type="match status" value="1"/>
</dbReference>
<dbReference type="SMART" id="SM00387">
    <property type="entry name" value="HATPase_c"/>
    <property type="match status" value="1"/>
</dbReference>
<feature type="domain" description="Response regulatory" evidence="15">
    <location>
        <begin position="587"/>
        <end position="704"/>
    </location>
</feature>
<dbReference type="GO" id="GO:0005886">
    <property type="term" value="C:plasma membrane"/>
    <property type="evidence" value="ECO:0007669"/>
    <property type="project" value="TreeGrafter"/>
</dbReference>
<comment type="similarity">
    <text evidence="3">Belongs to the archaeal/bacterial/fungal opsin family.</text>
</comment>
<evidence type="ECO:0000256" key="7">
    <source>
        <dbReference type="ARBA" id="ARBA00022692"/>
    </source>
</evidence>
<comment type="catalytic activity">
    <reaction evidence="1">
        <text>ATP + protein L-histidine = ADP + protein N-phospho-L-histidine.</text>
        <dbReference type="EC" id="2.7.13.3"/>
    </reaction>
</comment>
<feature type="region of interest" description="Disordered" evidence="12">
    <location>
        <begin position="545"/>
        <end position="576"/>
    </location>
</feature>
<dbReference type="InterPro" id="IPR003661">
    <property type="entry name" value="HisK_dim/P_dom"/>
</dbReference>
<dbReference type="InterPro" id="IPR036097">
    <property type="entry name" value="HisK_dim/P_sf"/>
</dbReference>
<dbReference type="InterPro" id="IPR005467">
    <property type="entry name" value="His_kinase_dom"/>
</dbReference>
<dbReference type="InterPro" id="IPR036890">
    <property type="entry name" value="HATPase_C_sf"/>
</dbReference>
<feature type="transmembrane region" description="Helical" evidence="13">
    <location>
        <begin position="12"/>
        <end position="38"/>
    </location>
</feature>
<evidence type="ECO:0000256" key="1">
    <source>
        <dbReference type="ARBA" id="ARBA00000085"/>
    </source>
</evidence>
<dbReference type="SUPFAM" id="SSF55874">
    <property type="entry name" value="ATPase domain of HSP90 chaperone/DNA topoisomerase II/histidine kinase"/>
    <property type="match status" value="1"/>
</dbReference>
<evidence type="ECO:0000256" key="10">
    <source>
        <dbReference type="ARBA" id="ARBA00023136"/>
    </source>
</evidence>
<reference evidence="16" key="1">
    <citation type="submission" date="2021-01" db="EMBL/GenBank/DDBJ databases">
        <authorList>
            <person name="Corre E."/>
            <person name="Pelletier E."/>
            <person name="Niang G."/>
            <person name="Scheremetjew M."/>
            <person name="Finn R."/>
            <person name="Kale V."/>
            <person name="Holt S."/>
            <person name="Cochrane G."/>
            <person name="Meng A."/>
            <person name="Brown T."/>
            <person name="Cohen L."/>
        </authorList>
    </citation>
    <scope>NUCLEOTIDE SEQUENCE</scope>
    <source>
        <strain evidence="16">CCAP979/52</strain>
    </source>
</reference>
<keyword evidence="9 13" id="KW-1133">Transmembrane helix</keyword>
<dbReference type="PROSITE" id="PS50109">
    <property type="entry name" value="HIS_KIN"/>
    <property type="match status" value="1"/>
</dbReference>
<dbReference type="Gene3D" id="3.30.565.10">
    <property type="entry name" value="Histidine kinase-like ATPase, C-terminal domain"/>
    <property type="match status" value="1"/>
</dbReference>
<sequence>MTGAKKMGICRGWYISTIYCVTVLTVYPFAMAIFLSVVKSDPAALMDTEELGGALPYRQWEFVQAAFLVCLTLDFISWLWTVDEDKSRLFLFVIVINGLPAISYGLLAAGIGPVVLDVRGKRLMVMRYVHWLFTTPAMLYVYSLVSSLGWKELTMAMCMEFVCIVSGFFASVLPQPLDLVALTISCTCFYFVISALDKMLTLAIDESSSDAGGASYRRALCGARVFIISTWIAMPTVWFLAYFGAVSFLVEETMYELLDFTTKAGISSLILHSSIKTYAQKQAEKMRLQLEEERSRTIEAMKEAAQMKDKIFAAISHELRTPLNGIIGLAEGLIAGSCGELNDRMKDRLRTIQISGKRLCSLVNDILDAASLRNGALRLIEDNVNLAEQVCEHVLELTRPTVKKTVQMDYIHNRDVPILRGDPGRIKQILHNLLDNAVKFTRKGNITLLVEVDKDCRNVILSVKDTGPGVPVEQLTKIWGAFSQGDEGMARTFGGTGLGLTIAQQLAEAHGGKISVSSQVGAGSTFSLMLPIKKVPEEAGKEFWLKRGDSAATPDEGEDDGELLHTKERSESGTMHSYSELHKGIVEVLSIDDDPINQLVIEGLLAPQGFVFTPAMNGDEALQILSKRGYLPDIVLLDCQMPGMQGFEVCTALRGLYPESLPILMVSSNADEENIIKGFRVGSNDYIRKPFSSAEVLARIRTQLRLRDLWLREVEESRKSRSIIKVSKCKFVGCMYKLDHA</sequence>
<dbReference type="InterPro" id="IPR001789">
    <property type="entry name" value="Sig_transdc_resp-reg_receiver"/>
</dbReference>
<evidence type="ECO:0000256" key="5">
    <source>
        <dbReference type="ARBA" id="ARBA00022553"/>
    </source>
</evidence>
<dbReference type="SUPFAM" id="SSF81321">
    <property type="entry name" value="Family A G protein-coupled receptor-like"/>
    <property type="match status" value="1"/>
</dbReference>
<dbReference type="PRINTS" id="PR00344">
    <property type="entry name" value="BCTRLSENSOR"/>
</dbReference>
<keyword evidence="10 13" id="KW-0472">Membrane</keyword>
<feature type="transmembrane region" description="Helical" evidence="13">
    <location>
        <begin position="62"/>
        <end position="82"/>
    </location>
</feature>
<dbReference type="SMART" id="SM00448">
    <property type="entry name" value="REC"/>
    <property type="match status" value="1"/>
</dbReference>
<dbReference type="GO" id="GO:0000155">
    <property type="term" value="F:phosphorelay sensor kinase activity"/>
    <property type="evidence" value="ECO:0007669"/>
    <property type="project" value="InterPro"/>
</dbReference>
<dbReference type="Gene3D" id="1.20.1070.10">
    <property type="entry name" value="Rhodopsin 7-helix transmembrane proteins"/>
    <property type="match status" value="1"/>
</dbReference>
<evidence type="ECO:0000256" key="6">
    <source>
        <dbReference type="ARBA" id="ARBA00022679"/>
    </source>
</evidence>
<dbReference type="EMBL" id="HBEZ01056519">
    <property type="protein sequence ID" value="CAD8659012.1"/>
    <property type="molecule type" value="Transcribed_RNA"/>
</dbReference>
<dbReference type="SUPFAM" id="SSF47384">
    <property type="entry name" value="Homodimeric domain of signal transducing histidine kinase"/>
    <property type="match status" value="1"/>
</dbReference>
<evidence type="ECO:0000256" key="9">
    <source>
        <dbReference type="ARBA" id="ARBA00022989"/>
    </source>
</evidence>
<evidence type="ECO:0000256" key="12">
    <source>
        <dbReference type="SAM" id="MobiDB-lite"/>
    </source>
</evidence>
<keyword evidence="8" id="KW-0418">Kinase</keyword>